<feature type="compositionally biased region" description="Low complexity" evidence="4">
    <location>
        <begin position="254"/>
        <end position="266"/>
    </location>
</feature>
<dbReference type="CDD" id="cd14703">
    <property type="entry name" value="bZIP_plant_RF2"/>
    <property type="match status" value="1"/>
</dbReference>
<dbReference type="OrthoDB" id="552661at2759"/>
<feature type="compositionally biased region" description="Polar residues" evidence="4">
    <location>
        <begin position="624"/>
        <end position="639"/>
    </location>
</feature>
<feature type="compositionally biased region" description="Low complexity" evidence="4">
    <location>
        <begin position="576"/>
        <end position="591"/>
    </location>
</feature>
<evidence type="ECO:0000256" key="4">
    <source>
        <dbReference type="SAM" id="MobiDB-lite"/>
    </source>
</evidence>
<name>A0A250X0H0_9CHLO</name>
<organism evidence="6 7">
    <name type="scientific">Chlamydomonas eustigma</name>
    <dbReference type="NCBI Taxonomy" id="1157962"/>
    <lineage>
        <taxon>Eukaryota</taxon>
        <taxon>Viridiplantae</taxon>
        <taxon>Chlorophyta</taxon>
        <taxon>core chlorophytes</taxon>
        <taxon>Chlorophyceae</taxon>
        <taxon>CS clade</taxon>
        <taxon>Chlamydomonadales</taxon>
        <taxon>Chlamydomonadaceae</taxon>
        <taxon>Chlamydomonas</taxon>
    </lineage>
</organism>
<feature type="domain" description="BZIP" evidence="5">
    <location>
        <begin position="154"/>
        <end position="204"/>
    </location>
</feature>
<dbReference type="SUPFAM" id="SSF57959">
    <property type="entry name" value="Leucine zipper domain"/>
    <property type="match status" value="1"/>
</dbReference>
<dbReference type="AlphaFoldDB" id="A0A250X0H0"/>
<keyword evidence="2" id="KW-0804">Transcription</keyword>
<feature type="region of interest" description="Disordered" evidence="4">
    <location>
        <begin position="308"/>
        <end position="348"/>
    </location>
</feature>
<feature type="region of interest" description="Disordered" evidence="4">
    <location>
        <begin position="576"/>
        <end position="602"/>
    </location>
</feature>
<dbReference type="GO" id="GO:0003700">
    <property type="term" value="F:DNA-binding transcription factor activity"/>
    <property type="evidence" value="ECO:0007669"/>
    <property type="project" value="InterPro"/>
</dbReference>
<dbReference type="InterPro" id="IPR044759">
    <property type="entry name" value="bZIP_RF2"/>
</dbReference>
<dbReference type="EMBL" id="BEGY01000018">
    <property type="protein sequence ID" value="GAX76568.1"/>
    <property type="molecule type" value="Genomic_DNA"/>
</dbReference>
<feature type="compositionally biased region" description="Low complexity" evidence="4">
    <location>
        <begin position="308"/>
        <end position="335"/>
    </location>
</feature>
<evidence type="ECO:0000256" key="3">
    <source>
        <dbReference type="ARBA" id="ARBA00023242"/>
    </source>
</evidence>
<dbReference type="InterPro" id="IPR052483">
    <property type="entry name" value="bZIP_transcription_regulators"/>
</dbReference>
<feature type="region of interest" description="Disordered" evidence="4">
    <location>
        <begin position="614"/>
        <end position="639"/>
    </location>
</feature>
<gene>
    <name evidence="6" type="ORF">CEUSTIGMA_g4014.t1</name>
</gene>
<dbReference type="InterPro" id="IPR046347">
    <property type="entry name" value="bZIP_sf"/>
</dbReference>
<evidence type="ECO:0000313" key="7">
    <source>
        <dbReference type="Proteomes" id="UP000232323"/>
    </source>
</evidence>
<comment type="caution">
    <text evidence="6">The sequence shown here is derived from an EMBL/GenBank/DDBJ whole genome shotgun (WGS) entry which is preliminary data.</text>
</comment>
<dbReference type="PROSITE" id="PS50217">
    <property type="entry name" value="BZIP"/>
    <property type="match status" value="1"/>
</dbReference>
<accession>A0A250X0H0</accession>
<feature type="region of interest" description="Disordered" evidence="4">
    <location>
        <begin position="90"/>
        <end position="118"/>
    </location>
</feature>
<sequence>MGDMALQMPLLQSFVNARPAGPFHRKSASDTALIQDFRPLLGACEDDLGRQISIPGHAIPLSIFGQPPQIHVFNTDKVFQGGLGNSNALLTASGRRGSETDNRRSSHGSGWSISVEDHASSHRTGFSKKLASEKPADAFATQTRANALDPQQLDPKRARRIIANRQSAHKSRMKKLEHVQALEKEVEDAQAQVAMLGLEASELEGNNGHLLAAAEEVKRQAQTLQQQIQRHSQINQSLQAELSRLSQMFKDKQQQGMAPGQQQQQQSAVLPGNSAPAGKPQMVWQLQEEAQQQLLRLRLMQHAPSAAAAESHGAVPAPLSSAGSASPHASGSKGSLPPFMTAAQSGAGPSDVLPPIKEATSEPHFLTPMKGGSLFSQAASSQGLLNGLIDAMDDDTIMGTSPPTPLDSSMPQQDEMFLAASLIGSLPGSQSLPMDQSLAASLLADNLPGPNSGMDMILAGALLNSGPLGALGGVASGDTQLWQLPVGKQADLLSTSGGLFDSPPSLDTMMRASPALLGRLSFPEVSPGLGHANQAGQQYELPCAQDLRGLGSNLLFLTSLPPTQYNTTSLQCQQQPATLAAPSPLDAAAAPPASPGGQEADDVLHAVVESRGSLLADPEEDLVDTNSPVRSLSSYGKLS</sequence>
<dbReference type="Proteomes" id="UP000232323">
    <property type="component" value="Unassembled WGS sequence"/>
</dbReference>
<evidence type="ECO:0000259" key="5">
    <source>
        <dbReference type="PROSITE" id="PS50217"/>
    </source>
</evidence>
<dbReference type="PANTHER" id="PTHR46391">
    <property type="entry name" value="BASIC LEUCINE ZIPPER 34"/>
    <property type="match status" value="1"/>
</dbReference>
<protein>
    <recommendedName>
        <fullName evidence="5">BZIP domain-containing protein</fullName>
    </recommendedName>
</protein>
<dbReference type="PROSITE" id="PS00036">
    <property type="entry name" value="BZIP_BASIC"/>
    <property type="match status" value="1"/>
</dbReference>
<dbReference type="SMART" id="SM00338">
    <property type="entry name" value="BRLZ"/>
    <property type="match status" value="1"/>
</dbReference>
<reference evidence="6 7" key="1">
    <citation type="submission" date="2017-08" db="EMBL/GenBank/DDBJ databases">
        <title>Acidophilic green algal genome provides insights into adaptation to an acidic environment.</title>
        <authorList>
            <person name="Hirooka S."/>
            <person name="Hirose Y."/>
            <person name="Kanesaki Y."/>
            <person name="Higuchi S."/>
            <person name="Fujiwara T."/>
            <person name="Onuma R."/>
            <person name="Era A."/>
            <person name="Ohbayashi R."/>
            <person name="Uzuka A."/>
            <person name="Nozaki H."/>
            <person name="Yoshikawa H."/>
            <person name="Miyagishima S.Y."/>
        </authorList>
    </citation>
    <scope>NUCLEOTIDE SEQUENCE [LARGE SCALE GENOMIC DNA]</scope>
    <source>
        <strain evidence="6 7">NIES-2499</strain>
    </source>
</reference>
<dbReference type="PANTHER" id="PTHR46391:SF35">
    <property type="entry name" value="BASIC LEUCINE ZIPPER 34-LIKE ISOFORM X1"/>
    <property type="match status" value="1"/>
</dbReference>
<evidence type="ECO:0000256" key="2">
    <source>
        <dbReference type="ARBA" id="ARBA00023163"/>
    </source>
</evidence>
<dbReference type="InterPro" id="IPR004827">
    <property type="entry name" value="bZIP"/>
</dbReference>
<keyword evidence="7" id="KW-1185">Reference proteome</keyword>
<keyword evidence="3" id="KW-0539">Nucleus</keyword>
<feature type="region of interest" description="Disordered" evidence="4">
    <location>
        <begin position="250"/>
        <end position="279"/>
    </location>
</feature>
<keyword evidence="1" id="KW-0805">Transcription regulation</keyword>
<evidence type="ECO:0000313" key="6">
    <source>
        <dbReference type="EMBL" id="GAX76568.1"/>
    </source>
</evidence>
<dbReference type="Gene3D" id="1.20.5.170">
    <property type="match status" value="1"/>
</dbReference>
<proteinExistence type="predicted"/>
<evidence type="ECO:0000256" key="1">
    <source>
        <dbReference type="ARBA" id="ARBA00023015"/>
    </source>
</evidence>
<dbReference type="Pfam" id="PF00170">
    <property type="entry name" value="bZIP_1"/>
    <property type="match status" value="1"/>
</dbReference>